<dbReference type="EMBL" id="JAWDGP010006922">
    <property type="protein sequence ID" value="KAK3733012.1"/>
    <property type="molecule type" value="Genomic_DNA"/>
</dbReference>
<reference evidence="1" key="1">
    <citation type="journal article" date="2023" name="G3 (Bethesda)">
        <title>A reference genome for the long-term kleptoplast-retaining sea slug Elysia crispata morphotype clarki.</title>
        <authorList>
            <person name="Eastman K.E."/>
            <person name="Pendleton A.L."/>
            <person name="Shaikh M.A."/>
            <person name="Suttiyut T."/>
            <person name="Ogas R."/>
            <person name="Tomko P."/>
            <person name="Gavelis G."/>
            <person name="Widhalm J.R."/>
            <person name="Wisecaver J.H."/>
        </authorList>
    </citation>
    <scope>NUCLEOTIDE SEQUENCE</scope>
    <source>
        <strain evidence="1">ECLA1</strain>
    </source>
</reference>
<name>A0AAE1CSK7_9GAST</name>
<dbReference type="Proteomes" id="UP001283361">
    <property type="component" value="Unassembled WGS sequence"/>
</dbReference>
<comment type="caution">
    <text evidence="1">The sequence shown here is derived from an EMBL/GenBank/DDBJ whole genome shotgun (WGS) entry which is preliminary data.</text>
</comment>
<proteinExistence type="predicted"/>
<accession>A0AAE1CSK7</accession>
<protein>
    <submittedName>
        <fullName evidence="1">Uncharacterized protein</fullName>
    </submittedName>
</protein>
<organism evidence="1 2">
    <name type="scientific">Elysia crispata</name>
    <name type="common">lettuce slug</name>
    <dbReference type="NCBI Taxonomy" id="231223"/>
    <lineage>
        <taxon>Eukaryota</taxon>
        <taxon>Metazoa</taxon>
        <taxon>Spiralia</taxon>
        <taxon>Lophotrochozoa</taxon>
        <taxon>Mollusca</taxon>
        <taxon>Gastropoda</taxon>
        <taxon>Heterobranchia</taxon>
        <taxon>Euthyneura</taxon>
        <taxon>Panpulmonata</taxon>
        <taxon>Sacoglossa</taxon>
        <taxon>Placobranchoidea</taxon>
        <taxon>Plakobranchidae</taxon>
        <taxon>Elysia</taxon>
    </lineage>
</organism>
<keyword evidence="2" id="KW-1185">Reference proteome</keyword>
<sequence length="144" mass="15682">MTLRSILTALQPGKLHFKTPFYLPVTRTLSLVLVKGSVVAVLVGHRAPSTSTEIGQAALASIMIELNLILFLLTRTRLWCLSLTPTVNQAAQIALELSAAVDIIWAPQGSLVTRSPRETFKVRFSVNLTLAHYSVCLVLCRGSP</sequence>
<dbReference type="AlphaFoldDB" id="A0AAE1CSK7"/>
<evidence type="ECO:0000313" key="1">
    <source>
        <dbReference type="EMBL" id="KAK3733012.1"/>
    </source>
</evidence>
<gene>
    <name evidence="1" type="ORF">RRG08_002616</name>
</gene>
<evidence type="ECO:0000313" key="2">
    <source>
        <dbReference type="Proteomes" id="UP001283361"/>
    </source>
</evidence>